<keyword evidence="1" id="KW-0732">Signal</keyword>
<gene>
    <name evidence="2" type="ORF">ING2E5A_3066</name>
</gene>
<dbReference type="Pfam" id="PF13715">
    <property type="entry name" value="CarbopepD_reg_2"/>
    <property type="match status" value="1"/>
</dbReference>
<dbReference type="Gene3D" id="2.60.40.1120">
    <property type="entry name" value="Carboxypeptidase-like, regulatory domain"/>
    <property type="match status" value="1"/>
</dbReference>
<evidence type="ECO:0000313" key="2">
    <source>
        <dbReference type="EMBL" id="SCM59857.1"/>
    </source>
</evidence>
<organism evidence="2 3">
    <name type="scientific">Petrimonas mucosa</name>
    <dbReference type="NCBI Taxonomy" id="1642646"/>
    <lineage>
        <taxon>Bacteria</taxon>
        <taxon>Pseudomonadati</taxon>
        <taxon>Bacteroidota</taxon>
        <taxon>Bacteroidia</taxon>
        <taxon>Bacteroidales</taxon>
        <taxon>Dysgonomonadaceae</taxon>
        <taxon>Petrimonas</taxon>
    </lineage>
</organism>
<dbReference type="RefSeq" id="WP_161942054.1">
    <property type="nucleotide sequence ID" value="NZ_DUQN01000127.1"/>
</dbReference>
<reference evidence="2 3" key="1">
    <citation type="submission" date="2016-08" db="EMBL/GenBank/DDBJ databases">
        <authorList>
            <person name="Seilhamer J.J."/>
        </authorList>
    </citation>
    <scope>NUCLEOTIDE SEQUENCE [LARGE SCALE GENOMIC DNA]</scope>
    <source>
        <strain evidence="2">ING2-E5A</strain>
    </source>
</reference>
<evidence type="ECO:0000313" key="3">
    <source>
        <dbReference type="Proteomes" id="UP000178485"/>
    </source>
</evidence>
<dbReference type="Proteomes" id="UP000178485">
    <property type="component" value="Chromosome i"/>
</dbReference>
<keyword evidence="3" id="KW-1185">Reference proteome</keyword>
<dbReference type="SUPFAM" id="SSF49464">
    <property type="entry name" value="Carboxypeptidase regulatory domain-like"/>
    <property type="match status" value="1"/>
</dbReference>
<evidence type="ECO:0000256" key="1">
    <source>
        <dbReference type="SAM" id="SignalP"/>
    </source>
</evidence>
<feature type="chain" id="PRO_5009604065" evidence="1">
    <location>
        <begin position="17"/>
        <end position="416"/>
    </location>
</feature>
<dbReference type="KEGG" id="pmuc:ING2E5A_3066"/>
<proteinExistence type="predicted"/>
<dbReference type="EMBL" id="LT608328">
    <property type="protein sequence ID" value="SCM59857.1"/>
    <property type="molecule type" value="Genomic_DNA"/>
</dbReference>
<sequence length="416" mass="48008">MAHLLMLLLFSFQLFGNNLLPAESYTLRGRVLAADNREPLSNASVTVGTLNISTVTNQDGYFTLRVPESARNSRLIIRYLGYENLEIPVVTLIDKPNNHIVLQPSFIELGTLEVVSGNGRELIREALNRIPQNYAVDPTMMVAFYRESIKKNSNYISLVETVLDVYKSSYRSYETDQAKIYIGRKATDISPRDTVLLKFQGGISTALMLDVAKNPEIVFGERGDEYNFTIERMVSINNKPHYEISFLPLPGITDILFRGKLFLDRESLAISRMEFNMNVEGRRDASNIFIRRKPSKMKVDVEEASYVADFIEDDGKWFFNYSSTQVRFRVRWTNRFFGLFATNYTINSEMAVTDRYRDGVNKFPREERIRSTDVIAEKVEHFQDPDFWGEYNVIEPDIEITNAIRRLSGRLIRRAE</sequence>
<dbReference type="STRING" id="1642646.ING2E5A_3066"/>
<dbReference type="InterPro" id="IPR008969">
    <property type="entry name" value="CarboxyPept-like_regulatory"/>
</dbReference>
<protein>
    <submittedName>
        <fullName evidence="2">Putative secreted protein</fullName>
    </submittedName>
</protein>
<dbReference type="AlphaFoldDB" id="A0A1G4GBE7"/>
<name>A0A1G4GBE7_9BACT</name>
<accession>A0A1G4GBE7</accession>
<feature type="signal peptide" evidence="1">
    <location>
        <begin position="1"/>
        <end position="16"/>
    </location>
</feature>